<name>A0A2T3NHA6_9GAMM</name>
<dbReference type="OrthoDB" id="1491023at2"/>
<dbReference type="PROSITE" id="PS51257">
    <property type="entry name" value="PROKAR_LIPOPROTEIN"/>
    <property type="match status" value="1"/>
</dbReference>
<comment type="caution">
    <text evidence="2">The sequence shown here is derived from an EMBL/GenBank/DDBJ whole genome shotgun (WGS) entry which is preliminary data.</text>
</comment>
<evidence type="ECO:0000313" key="3">
    <source>
        <dbReference type="Proteomes" id="UP000241346"/>
    </source>
</evidence>
<dbReference type="EMBL" id="PYMB01000002">
    <property type="protein sequence ID" value="PSW14406.1"/>
    <property type="molecule type" value="Genomic_DNA"/>
</dbReference>
<organism evidence="2 3">
    <name type="scientific">Photobacterium rosenbergii</name>
    <dbReference type="NCBI Taxonomy" id="294936"/>
    <lineage>
        <taxon>Bacteria</taxon>
        <taxon>Pseudomonadati</taxon>
        <taxon>Pseudomonadota</taxon>
        <taxon>Gammaproteobacteria</taxon>
        <taxon>Vibrionales</taxon>
        <taxon>Vibrionaceae</taxon>
        <taxon>Photobacterium</taxon>
    </lineage>
</organism>
<accession>A0A2T3NHA6</accession>
<evidence type="ECO:0000313" key="2">
    <source>
        <dbReference type="EMBL" id="PSW14406.1"/>
    </source>
</evidence>
<dbReference type="InterPro" id="IPR029058">
    <property type="entry name" value="AB_hydrolase_fold"/>
</dbReference>
<evidence type="ECO:0000256" key="1">
    <source>
        <dbReference type="SAM" id="SignalP"/>
    </source>
</evidence>
<dbReference type="AlphaFoldDB" id="A0A2T3NHA6"/>
<protein>
    <recommendedName>
        <fullName evidence="4">Alpha/beta hydrolase</fullName>
    </recommendedName>
</protein>
<keyword evidence="1" id="KW-0732">Signal</keyword>
<proteinExistence type="predicted"/>
<feature type="chain" id="PRO_5015697584" description="Alpha/beta hydrolase" evidence="1">
    <location>
        <begin position="21"/>
        <end position="545"/>
    </location>
</feature>
<dbReference type="RefSeq" id="WP_107297650.1">
    <property type="nucleotide sequence ID" value="NZ_PYMB01000002.1"/>
</dbReference>
<dbReference type="Proteomes" id="UP000241346">
    <property type="component" value="Unassembled WGS sequence"/>
</dbReference>
<dbReference type="SUPFAM" id="SSF53474">
    <property type="entry name" value="alpha/beta-Hydrolases"/>
    <property type="match status" value="1"/>
</dbReference>
<feature type="signal peptide" evidence="1">
    <location>
        <begin position="1"/>
        <end position="20"/>
    </location>
</feature>
<evidence type="ECO:0008006" key="4">
    <source>
        <dbReference type="Google" id="ProtNLM"/>
    </source>
</evidence>
<sequence>MKIRLSLVFSLLTLTSCANNYIELENDKKLYIANNELRTHAISISKDGELLDSRFSQNHGSKQLIPNTKIIISNNQEANKDIIDSMHSICKKKYIQEHEGRYITDMISMYFCNITESIYKFSTLSKDEKKSLEITCKDNKKLEILLYIHGGLNTTKDSINRAYTKSADIKKSCIYPIFINWKSGPFTTYNDHLSRIRQGEISDSAIFTSPVYLLTDLANSIINTPKSWAVVGSNSFNSTIGANYTKYQSPDSETDDSKEESQPYVFYTNNDSEFSSIGRSSLWFLTSPIKIFTTPFAYTLPKPAWDMMLRRTNTQFITPSDFTSFKIINPSNSNNTGNIKPAGNKKPNIRNGRGILTEFITFLSDHLNDNKLYKDKEIEVTVIGHSMGAIVVNKLISIKHDLKIKNIIHLASADSIENLFTSVVPYLRDNPNTHFYSLSLHPENENREVTWKGALPSGSLLVWIDEMYTTPESILGKRSGRWDKMERTLKLIPKDKQIAERMHFKIYGINEANSAKGIIKSPQKHGEFGDTEFWLKETWWTDSNN</sequence>
<reference evidence="2 3" key="1">
    <citation type="submission" date="2018-03" db="EMBL/GenBank/DDBJ databases">
        <title>Whole genome sequencing of Histamine producing bacteria.</title>
        <authorList>
            <person name="Butler K."/>
        </authorList>
    </citation>
    <scope>NUCLEOTIDE SEQUENCE [LARGE SCALE GENOMIC DNA]</scope>
    <source>
        <strain evidence="2 3">DSM 19138</strain>
    </source>
</reference>
<gene>
    <name evidence="2" type="ORF">C9J01_08180</name>
</gene>